<gene>
    <name evidence="2" type="ORF">DL89DRAFT_172669</name>
</gene>
<proteinExistence type="predicted"/>
<accession>A0A1Y1W6P9</accession>
<evidence type="ECO:0000313" key="3">
    <source>
        <dbReference type="Proteomes" id="UP000193922"/>
    </source>
</evidence>
<feature type="compositionally biased region" description="Low complexity" evidence="1">
    <location>
        <begin position="300"/>
        <end position="333"/>
    </location>
</feature>
<name>A0A1Y1W6P9_9FUNG</name>
<feature type="region of interest" description="Disordered" evidence="1">
    <location>
        <begin position="249"/>
        <end position="339"/>
    </location>
</feature>
<keyword evidence="3" id="KW-1185">Reference proteome</keyword>
<dbReference type="OrthoDB" id="5600495at2759"/>
<feature type="region of interest" description="Disordered" evidence="1">
    <location>
        <begin position="205"/>
        <end position="237"/>
    </location>
</feature>
<dbReference type="AlphaFoldDB" id="A0A1Y1W6P9"/>
<evidence type="ECO:0000313" key="2">
    <source>
        <dbReference type="EMBL" id="ORX69199.1"/>
    </source>
</evidence>
<feature type="region of interest" description="Disordered" evidence="1">
    <location>
        <begin position="1"/>
        <end position="70"/>
    </location>
</feature>
<feature type="region of interest" description="Disordered" evidence="1">
    <location>
        <begin position="89"/>
        <end position="122"/>
    </location>
</feature>
<dbReference type="GeneID" id="63800461"/>
<feature type="compositionally biased region" description="Polar residues" evidence="1">
    <location>
        <begin position="256"/>
        <end position="299"/>
    </location>
</feature>
<sequence>MDHAALNYRSTRERDAQSRQTTNAGHPVPIQITDMRFNSVQDSGDRSGETSSSQYYSPAVSPPPMPAELQHHQPDSALMHVSIPEHHPYTAADFNESPSPSVRSTAGKPRSAKLSRNPRGEVGVARRVDPDAADAAASQVQHGEPTLASLITNDTGQPLYIEVGMRSYSGGQRLKSASASGFYSEPASSAVSPVIFAPQPFSSGWNAGDPRSASVDVTSQLQIQHQQHHQQRSSRGLGAENEQLLMSPQRMGPMPQRQSMYSDEFPDNSNHSNIRQPNNPSPNATSISAQSMTGASTAFSFQNSQRSQSQMQSQSLTLATNRSSTSNSNHNTAIGGSRDSMFLRLKEKMKAFKPKSRPQSDNLSDNKAVFFAGNGSSLGPPTTAMNSKPYLGTSSKCSFFSLDHPHRCFLQGATERGQRSCKSRPPHITTGMHNPHSPHRLFCFCFLLAFWGGCWRWPRRGAGGSFLLLLNYAANGSLSVQRRGPCLLPGPVCALCLPLCKPGQAPAVYLDKCSLHSMRALEWTPSPGGAMCGHPPCFARPDNGCLSVSPACRLPSTKV</sequence>
<organism evidence="2 3">
    <name type="scientific">Linderina pennispora</name>
    <dbReference type="NCBI Taxonomy" id="61395"/>
    <lineage>
        <taxon>Eukaryota</taxon>
        <taxon>Fungi</taxon>
        <taxon>Fungi incertae sedis</taxon>
        <taxon>Zoopagomycota</taxon>
        <taxon>Kickxellomycotina</taxon>
        <taxon>Kickxellomycetes</taxon>
        <taxon>Kickxellales</taxon>
        <taxon>Kickxellaceae</taxon>
        <taxon>Linderina</taxon>
    </lineage>
</organism>
<dbReference type="Proteomes" id="UP000193922">
    <property type="component" value="Unassembled WGS sequence"/>
</dbReference>
<evidence type="ECO:0000256" key="1">
    <source>
        <dbReference type="SAM" id="MobiDB-lite"/>
    </source>
</evidence>
<reference evidence="2 3" key="1">
    <citation type="submission" date="2016-07" db="EMBL/GenBank/DDBJ databases">
        <title>Pervasive Adenine N6-methylation of Active Genes in Fungi.</title>
        <authorList>
            <consortium name="DOE Joint Genome Institute"/>
            <person name="Mondo S.J."/>
            <person name="Dannebaum R.O."/>
            <person name="Kuo R.C."/>
            <person name="Labutti K."/>
            <person name="Haridas S."/>
            <person name="Kuo A."/>
            <person name="Salamov A."/>
            <person name="Ahrendt S.R."/>
            <person name="Lipzen A."/>
            <person name="Sullivan W."/>
            <person name="Andreopoulos W.B."/>
            <person name="Clum A."/>
            <person name="Lindquist E."/>
            <person name="Daum C."/>
            <person name="Ramamoorthy G.K."/>
            <person name="Gryganskyi A."/>
            <person name="Culley D."/>
            <person name="Magnuson J.K."/>
            <person name="James T.Y."/>
            <person name="O'Malley M.A."/>
            <person name="Stajich J.E."/>
            <person name="Spatafora J.W."/>
            <person name="Visel A."/>
            <person name="Grigoriev I.V."/>
        </authorList>
    </citation>
    <scope>NUCLEOTIDE SEQUENCE [LARGE SCALE GENOMIC DNA]</scope>
    <source>
        <strain evidence="2 3">ATCC 12442</strain>
    </source>
</reference>
<comment type="caution">
    <text evidence="2">The sequence shown here is derived from an EMBL/GenBank/DDBJ whole genome shotgun (WGS) entry which is preliminary data.</text>
</comment>
<dbReference type="EMBL" id="MCFD01000008">
    <property type="protein sequence ID" value="ORX69199.1"/>
    <property type="molecule type" value="Genomic_DNA"/>
</dbReference>
<dbReference type="RefSeq" id="XP_040742931.1">
    <property type="nucleotide sequence ID" value="XM_040883813.1"/>
</dbReference>
<protein>
    <submittedName>
        <fullName evidence="2">Uncharacterized protein</fullName>
    </submittedName>
</protein>